<keyword evidence="9" id="KW-0694">RNA-binding</keyword>
<dbReference type="GO" id="GO:0005737">
    <property type="term" value="C:cytoplasm"/>
    <property type="evidence" value="ECO:0007669"/>
    <property type="project" value="UniProtKB-SubCell"/>
</dbReference>
<sequence length="783" mass="89558">MHKVRRRRVVPVDVHSEDEDEFDVTREELELSDLSGSEASCEDSDIESENSHSDGEEEINKETTSSITEEQNSIREEESSITEEQSSIKEEETSSVIEEISSLVEKTTLTSNEENATSQIKSDILNSSSEIKRTAHLEDKQKAENDSTAKEISHESSSPEELAESLTDEESDRPDDQDLLDDNNKPKVLTGWQKKLLARQEYRKKLAEDPAFVPHLGEFWGHDDRFIRDELKNDFEHRPRNLPFAPKGRVVWGVNEPRGRWDHDGFEELMKMEEEERHRKEFQRRFQQRRGFRPRPKIYRHRPVIRNNILSFKINQNRMSNLSSGRRPLPSRVATTSNKVKPLNNISTPTQKPFVKEDRSDFKQKGVETTVESTSQYNNQKNTYHSRDTNSFRGGRGYSKAPLRTRSSRVHPVYHKQNVGVNGKNTSVNKKNANVNEPGQIKQQKESNEDNIDKDHKLTNEEPGLEAVAGETNVKGVTWHQSSENKELEIKYQAKVSEDLEKEESEVEIILDPPSRKTSGMQESDGHVNSQMNNSTESNGTTVKSEGRSENGQSPSSKESPTSPLTEDQEKERSQPTQSSKRYSTRRVATTPTTQTTEQEVVGSGVGPSRASSEIPASAPFKPRSMTLSDDKDVRTEEDNLPPQQPMDTPVRYYTPNRVPVMPPRNNNLMENNSGIAVAPPATQFESNGMVYYYDPNMYHQPHQPHQPYYYYPPVETKDGNDKTSYIPQPPPPGNAVLDNGVYYYYPVYYHNIYYCKKNVDYSKRRDFSNVVNMINTMIGSTR</sequence>
<feature type="compositionally biased region" description="Acidic residues" evidence="13">
    <location>
        <begin position="500"/>
        <end position="509"/>
    </location>
</feature>
<evidence type="ECO:0000256" key="2">
    <source>
        <dbReference type="ARBA" id="ARBA00004496"/>
    </source>
</evidence>
<keyword evidence="16" id="KW-1185">Reference proteome</keyword>
<evidence type="ECO:0000256" key="9">
    <source>
        <dbReference type="ARBA" id="ARBA00022884"/>
    </source>
</evidence>
<feature type="compositionally biased region" description="Polar residues" evidence="13">
    <location>
        <begin position="107"/>
        <end position="129"/>
    </location>
</feature>
<feature type="region of interest" description="Disordered" evidence="13">
    <location>
        <begin position="498"/>
        <end position="653"/>
    </location>
</feature>
<proteinExistence type="inferred from homology"/>
<feature type="domain" description="Btz" evidence="14">
    <location>
        <begin position="195"/>
        <end position="292"/>
    </location>
</feature>
<keyword evidence="10" id="KW-0866">Nonsense-mediated mRNA decay</keyword>
<keyword evidence="7" id="KW-0509">mRNA transport</keyword>
<organism evidence="15 16">
    <name type="scientific">Dentiscutata erythropus</name>
    <dbReference type="NCBI Taxonomy" id="1348616"/>
    <lineage>
        <taxon>Eukaryota</taxon>
        <taxon>Fungi</taxon>
        <taxon>Fungi incertae sedis</taxon>
        <taxon>Mucoromycota</taxon>
        <taxon>Glomeromycotina</taxon>
        <taxon>Glomeromycetes</taxon>
        <taxon>Diversisporales</taxon>
        <taxon>Gigasporaceae</taxon>
        <taxon>Dentiscutata</taxon>
    </lineage>
</organism>
<dbReference type="GO" id="GO:0003729">
    <property type="term" value="F:mRNA binding"/>
    <property type="evidence" value="ECO:0007669"/>
    <property type="project" value="InterPro"/>
</dbReference>
<comment type="similarity">
    <text evidence="3">Belongs to the CASC3 family.</text>
</comment>
<name>A0A9N9HKA4_9GLOM</name>
<comment type="subcellular location">
    <subcellularLocation>
        <location evidence="2">Cytoplasm</location>
    </subcellularLocation>
    <subcellularLocation>
        <location evidence="1">Nucleus</location>
    </subcellularLocation>
</comment>
<feature type="compositionally biased region" description="Basic and acidic residues" evidence="13">
    <location>
        <begin position="443"/>
        <end position="460"/>
    </location>
</feature>
<feature type="region of interest" description="Disordered" evidence="13">
    <location>
        <begin position="341"/>
        <end position="406"/>
    </location>
</feature>
<feature type="compositionally biased region" description="Acidic residues" evidence="13">
    <location>
        <begin position="161"/>
        <end position="181"/>
    </location>
</feature>
<dbReference type="GO" id="GO:0051028">
    <property type="term" value="P:mRNA transport"/>
    <property type="evidence" value="ECO:0007669"/>
    <property type="project" value="UniProtKB-KW"/>
</dbReference>
<gene>
    <name evidence="15" type="ORF">DERYTH_LOCUS12303</name>
</gene>
<protein>
    <submittedName>
        <fullName evidence="15">19664_t:CDS:1</fullName>
    </submittedName>
</protein>
<feature type="compositionally biased region" description="Polar residues" evidence="13">
    <location>
        <begin position="516"/>
        <end position="566"/>
    </location>
</feature>
<keyword evidence="11" id="KW-0508">mRNA splicing</keyword>
<evidence type="ECO:0000256" key="4">
    <source>
        <dbReference type="ARBA" id="ARBA00022448"/>
    </source>
</evidence>
<feature type="compositionally biased region" description="Polar residues" evidence="13">
    <location>
        <begin position="419"/>
        <end position="437"/>
    </location>
</feature>
<evidence type="ECO:0000256" key="3">
    <source>
        <dbReference type="ARBA" id="ARBA00009548"/>
    </source>
</evidence>
<feature type="compositionally biased region" description="Basic and acidic residues" evidence="13">
    <location>
        <begin position="354"/>
        <end position="366"/>
    </location>
</feature>
<evidence type="ECO:0000256" key="6">
    <source>
        <dbReference type="ARBA" id="ARBA00022664"/>
    </source>
</evidence>
<evidence type="ECO:0000256" key="10">
    <source>
        <dbReference type="ARBA" id="ARBA00023161"/>
    </source>
</evidence>
<feature type="compositionally biased region" description="Basic and acidic residues" evidence="13">
    <location>
        <begin position="130"/>
        <end position="154"/>
    </location>
</feature>
<feature type="compositionally biased region" description="Basic and acidic residues" evidence="13">
    <location>
        <begin position="629"/>
        <end position="638"/>
    </location>
</feature>
<evidence type="ECO:0000256" key="8">
    <source>
        <dbReference type="ARBA" id="ARBA00022845"/>
    </source>
</evidence>
<dbReference type="GO" id="GO:0006417">
    <property type="term" value="P:regulation of translation"/>
    <property type="evidence" value="ECO:0007669"/>
    <property type="project" value="UniProtKB-KW"/>
</dbReference>
<keyword evidence="12" id="KW-0539">Nucleus</keyword>
<feature type="region of interest" description="Disordered" evidence="13">
    <location>
        <begin position="419"/>
        <end position="462"/>
    </location>
</feature>
<feature type="compositionally biased region" description="Polar residues" evidence="13">
    <location>
        <begin position="370"/>
        <end position="383"/>
    </location>
</feature>
<feature type="compositionally biased region" description="Polar residues" evidence="13">
    <location>
        <begin position="341"/>
        <end position="351"/>
    </location>
</feature>
<evidence type="ECO:0000256" key="7">
    <source>
        <dbReference type="ARBA" id="ARBA00022816"/>
    </source>
</evidence>
<keyword evidence="4" id="KW-0813">Transport</keyword>
<feature type="compositionally biased region" description="Low complexity" evidence="13">
    <location>
        <begin position="586"/>
        <end position="601"/>
    </location>
</feature>
<reference evidence="15" key="1">
    <citation type="submission" date="2021-06" db="EMBL/GenBank/DDBJ databases">
        <authorList>
            <person name="Kallberg Y."/>
            <person name="Tangrot J."/>
            <person name="Rosling A."/>
        </authorList>
    </citation>
    <scope>NUCLEOTIDE SEQUENCE</scope>
    <source>
        <strain evidence="15">MA453B</strain>
    </source>
</reference>
<dbReference type="AlphaFoldDB" id="A0A9N9HKA4"/>
<feature type="compositionally biased region" description="Basic and acidic residues" evidence="13">
    <location>
        <begin position="49"/>
        <end position="61"/>
    </location>
</feature>
<evidence type="ECO:0000259" key="14">
    <source>
        <dbReference type="Pfam" id="PF09405"/>
    </source>
</evidence>
<feature type="region of interest" description="Disordered" evidence="13">
    <location>
        <begin position="1"/>
        <end position="186"/>
    </location>
</feature>
<evidence type="ECO:0000256" key="12">
    <source>
        <dbReference type="ARBA" id="ARBA00023242"/>
    </source>
</evidence>
<keyword evidence="6" id="KW-0507">mRNA processing</keyword>
<evidence type="ECO:0000313" key="16">
    <source>
        <dbReference type="Proteomes" id="UP000789405"/>
    </source>
</evidence>
<feature type="compositionally biased region" description="Polar residues" evidence="13">
    <location>
        <begin position="62"/>
        <end position="71"/>
    </location>
</feature>
<feature type="compositionally biased region" description="Low complexity" evidence="13">
    <location>
        <begin position="94"/>
        <end position="106"/>
    </location>
</feature>
<dbReference type="InterPro" id="IPR018545">
    <property type="entry name" value="Btz_dom"/>
</dbReference>
<keyword evidence="5" id="KW-0963">Cytoplasm</keyword>
<dbReference type="GO" id="GO:0008380">
    <property type="term" value="P:RNA splicing"/>
    <property type="evidence" value="ECO:0007669"/>
    <property type="project" value="UniProtKB-KW"/>
</dbReference>
<dbReference type="GO" id="GO:0000184">
    <property type="term" value="P:nuclear-transcribed mRNA catabolic process, nonsense-mediated decay"/>
    <property type="evidence" value="ECO:0007669"/>
    <property type="project" value="UniProtKB-KW"/>
</dbReference>
<dbReference type="GO" id="GO:0035145">
    <property type="term" value="C:exon-exon junction complex"/>
    <property type="evidence" value="ECO:0007669"/>
    <property type="project" value="InterPro"/>
</dbReference>
<dbReference type="Proteomes" id="UP000789405">
    <property type="component" value="Unassembled WGS sequence"/>
</dbReference>
<evidence type="ECO:0000256" key="1">
    <source>
        <dbReference type="ARBA" id="ARBA00004123"/>
    </source>
</evidence>
<evidence type="ECO:0000313" key="15">
    <source>
        <dbReference type="EMBL" id="CAG8689889.1"/>
    </source>
</evidence>
<accession>A0A9N9HKA4</accession>
<dbReference type="OrthoDB" id="3361414at2759"/>
<dbReference type="Pfam" id="PF09405">
    <property type="entry name" value="Btz"/>
    <property type="match status" value="1"/>
</dbReference>
<keyword evidence="8" id="KW-0810">Translation regulation</keyword>
<evidence type="ECO:0000256" key="13">
    <source>
        <dbReference type="SAM" id="MobiDB-lite"/>
    </source>
</evidence>
<dbReference type="GO" id="GO:0006397">
    <property type="term" value="P:mRNA processing"/>
    <property type="evidence" value="ECO:0007669"/>
    <property type="project" value="UniProtKB-KW"/>
</dbReference>
<evidence type="ECO:0000256" key="5">
    <source>
        <dbReference type="ARBA" id="ARBA00022490"/>
    </source>
</evidence>
<evidence type="ECO:0000256" key="11">
    <source>
        <dbReference type="ARBA" id="ARBA00023187"/>
    </source>
</evidence>
<dbReference type="EMBL" id="CAJVPY010007985">
    <property type="protein sequence ID" value="CAG8689889.1"/>
    <property type="molecule type" value="Genomic_DNA"/>
</dbReference>
<comment type="caution">
    <text evidence="15">The sequence shown here is derived from an EMBL/GenBank/DDBJ whole genome shotgun (WGS) entry which is preliminary data.</text>
</comment>